<feature type="domain" description="C2H2-type" evidence="9">
    <location>
        <begin position="70"/>
        <end position="98"/>
    </location>
</feature>
<dbReference type="SUPFAM" id="SSF57667">
    <property type="entry name" value="beta-beta-alpha zinc fingers"/>
    <property type="match status" value="2"/>
</dbReference>
<comment type="caution">
    <text evidence="10">The sequence shown here is derived from an EMBL/GenBank/DDBJ whole genome shotgun (WGS) entry which is preliminary data.</text>
</comment>
<evidence type="ECO:0000256" key="7">
    <source>
        <dbReference type="PROSITE-ProRule" id="PRU00042"/>
    </source>
</evidence>
<feature type="domain" description="C2H2-type" evidence="9">
    <location>
        <begin position="126"/>
        <end position="154"/>
    </location>
</feature>
<keyword evidence="6" id="KW-0539">Nucleus</keyword>
<dbReference type="InterPro" id="IPR036236">
    <property type="entry name" value="Znf_C2H2_sf"/>
</dbReference>
<organism evidence="10 11">
    <name type="scientific">Kipferlia bialata</name>
    <dbReference type="NCBI Taxonomy" id="797122"/>
    <lineage>
        <taxon>Eukaryota</taxon>
        <taxon>Metamonada</taxon>
        <taxon>Carpediemonas-like organisms</taxon>
        <taxon>Kipferlia</taxon>
    </lineage>
</organism>
<evidence type="ECO:0000256" key="8">
    <source>
        <dbReference type="SAM" id="MobiDB-lite"/>
    </source>
</evidence>
<accession>A0A9K3GF57</accession>
<dbReference type="GO" id="GO:0008270">
    <property type="term" value="F:zinc ion binding"/>
    <property type="evidence" value="ECO:0007669"/>
    <property type="project" value="UniProtKB-KW"/>
</dbReference>
<dbReference type="GO" id="GO:0000978">
    <property type="term" value="F:RNA polymerase II cis-regulatory region sequence-specific DNA binding"/>
    <property type="evidence" value="ECO:0007669"/>
    <property type="project" value="TreeGrafter"/>
</dbReference>
<dbReference type="OrthoDB" id="6508643at2759"/>
<evidence type="ECO:0000259" key="9">
    <source>
        <dbReference type="PROSITE" id="PS50157"/>
    </source>
</evidence>
<feature type="region of interest" description="Disordered" evidence="8">
    <location>
        <begin position="433"/>
        <end position="456"/>
    </location>
</feature>
<proteinExistence type="predicted"/>
<dbReference type="InterPro" id="IPR050527">
    <property type="entry name" value="Snail/Krueppel_Znf"/>
</dbReference>
<dbReference type="FunFam" id="3.30.160.60:FF:000100">
    <property type="entry name" value="Zinc finger 45-like"/>
    <property type="match status" value="1"/>
</dbReference>
<keyword evidence="2" id="KW-0479">Metal-binding</keyword>
<feature type="region of interest" description="Disordered" evidence="8">
    <location>
        <begin position="1"/>
        <end position="71"/>
    </location>
</feature>
<dbReference type="EMBL" id="BDIP01000076">
    <property type="protein sequence ID" value="GIQ79916.1"/>
    <property type="molecule type" value="Genomic_DNA"/>
</dbReference>
<dbReference type="Pfam" id="PF00096">
    <property type="entry name" value="zf-C2H2"/>
    <property type="match status" value="3"/>
</dbReference>
<name>A0A9K3GF57_9EUKA</name>
<reference evidence="10 11" key="1">
    <citation type="journal article" date="2018" name="PLoS ONE">
        <title>The draft genome of Kipferlia bialata reveals reductive genome evolution in fornicate parasites.</title>
        <authorList>
            <person name="Tanifuji G."/>
            <person name="Takabayashi S."/>
            <person name="Kume K."/>
            <person name="Takagi M."/>
            <person name="Nakayama T."/>
            <person name="Kamikawa R."/>
            <person name="Inagaki Y."/>
            <person name="Hashimoto T."/>
        </authorList>
    </citation>
    <scope>NUCLEOTIDE SEQUENCE [LARGE SCALE GENOMIC DNA]</scope>
    <source>
        <strain evidence="10">NY0173</strain>
    </source>
</reference>
<dbReference type="PANTHER" id="PTHR24388:SF54">
    <property type="entry name" value="PROTEIN ESCARGOT"/>
    <property type="match status" value="1"/>
</dbReference>
<dbReference type="InterPro" id="IPR013087">
    <property type="entry name" value="Znf_C2H2_type"/>
</dbReference>
<evidence type="ECO:0000256" key="1">
    <source>
        <dbReference type="ARBA" id="ARBA00004123"/>
    </source>
</evidence>
<feature type="region of interest" description="Disordered" evidence="8">
    <location>
        <begin position="176"/>
        <end position="391"/>
    </location>
</feature>
<feature type="compositionally biased region" description="Low complexity" evidence="8">
    <location>
        <begin position="19"/>
        <end position="31"/>
    </location>
</feature>
<evidence type="ECO:0000313" key="10">
    <source>
        <dbReference type="EMBL" id="GIQ79916.1"/>
    </source>
</evidence>
<keyword evidence="4 7" id="KW-0863">Zinc-finger</keyword>
<dbReference type="Proteomes" id="UP000265618">
    <property type="component" value="Unassembled WGS sequence"/>
</dbReference>
<evidence type="ECO:0000256" key="4">
    <source>
        <dbReference type="ARBA" id="ARBA00022771"/>
    </source>
</evidence>
<dbReference type="SMART" id="SM00355">
    <property type="entry name" value="ZnF_C2H2"/>
    <property type="match status" value="4"/>
</dbReference>
<evidence type="ECO:0000256" key="3">
    <source>
        <dbReference type="ARBA" id="ARBA00022737"/>
    </source>
</evidence>
<gene>
    <name evidence="10" type="ORF">KIPB_000623</name>
</gene>
<evidence type="ECO:0000313" key="11">
    <source>
        <dbReference type="Proteomes" id="UP000265618"/>
    </source>
</evidence>
<keyword evidence="3" id="KW-0677">Repeat</keyword>
<feature type="domain" description="C2H2-type" evidence="9">
    <location>
        <begin position="98"/>
        <end position="125"/>
    </location>
</feature>
<comment type="subcellular location">
    <subcellularLocation>
        <location evidence="1">Nucleus</location>
    </subcellularLocation>
</comment>
<dbReference type="PANTHER" id="PTHR24388">
    <property type="entry name" value="ZINC FINGER PROTEIN"/>
    <property type="match status" value="1"/>
</dbReference>
<sequence>MSSEKAPLTGTGVPAEDTVPPSGSGVASESSSDLEHSDKEQPVMATQIDTRGEIVYASEPDSDSEPQDANACSKCGKTFRNKVSLHRHLSQTHKGKDHLCPYCGKGFKRRTNLKDHIHTHTNERPYPCPECDKRFTQRGALKTHIQGVHRGIRWQCLMEGCGRVFSVRSGAVQHMKHQHPRGSFEEYNPTRIPPLTEEEKAASRPSSRASSTRRSTPSLSVHTSPDGKPAPKRVTKRRQSRRSPRFRAKEEEEEWTPETKTEYPTRLYSRASSASVTSSTSRRASSRAPSRDRDGSTPQYRVKHEPQMLVSQRPLRSRSVGGRLPPPPPRDRPTPRLTNRERERIAMKASAREHQRLPPSQPVSPDVVSTLQPMSKREAQKMARRERRAELAREREAEKARLLERERERQALAQEDVRERERLFLSRFQPSPSAEREVFEGEKDTDTSLLGHESGEDREVSALDILCRAVEGERASVSPYRPLNSPVAGSKHVTHKAI</sequence>
<dbReference type="GO" id="GO:0000981">
    <property type="term" value="F:DNA-binding transcription factor activity, RNA polymerase II-specific"/>
    <property type="evidence" value="ECO:0007669"/>
    <property type="project" value="TreeGrafter"/>
</dbReference>
<evidence type="ECO:0000256" key="6">
    <source>
        <dbReference type="ARBA" id="ARBA00023242"/>
    </source>
</evidence>
<dbReference type="PROSITE" id="PS50157">
    <property type="entry name" value="ZINC_FINGER_C2H2_2"/>
    <property type="match status" value="4"/>
</dbReference>
<keyword evidence="11" id="KW-1185">Reference proteome</keyword>
<dbReference type="AlphaFoldDB" id="A0A9K3GF57"/>
<dbReference type="FunFam" id="3.30.160.60:FF:001732">
    <property type="entry name" value="Zgc:162936"/>
    <property type="match status" value="1"/>
</dbReference>
<evidence type="ECO:0000256" key="5">
    <source>
        <dbReference type="ARBA" id="ARBA00022833"/>
    </source>
</evidence>
<dbReference type="GO" id="GO:0005694">
    <property type="term" value="C:chromosome"/>
    <property type="evidence" value="ECO:0007669"/>
    <property type="project" value="UniProtKB-ARBA"/>
</dbReference>
<feature type="compositionally biased region" description="Basic and acidic residues" evidence="8">
    <location>
        <begin position="434"/>
        <end position="446"/>
    </location>
</feature>
<dbReference type="GO" id="GO:0005634">
    <property type="term" value="C:nucleus"/>
    <property type="evidence" value="ECO:0007669"/>
    <property type="project" value="UniProtKB-SubCell"/>
</dbReference>
<feature type="compositionally biased region" description="Basic and acidic residues" evidence="8">
    <location>
        <begin position="329"/>
        <end position="356"/>
    </location>
</feature>
<dbReference type="GO" id="GO:0045893">
    <property type="term" value="P:positive regulation of DNA-templated transcription"/>
    <property type="evidence" value="ECO:0007669"/>
    <property type="project" value="UniProtKB-ARBA"/>
</dbReference>
<feature type="compositionally biased region" description="Basic and acidic residues" evidence="8">
    <location>
        <begin position="375"/>
        <end position="391"/>
    </location>
</feature>
<feature type="compositionally biased region" description="Low complexity" evidence="8">
    <location>
        <begin position="264"/>
        <end position="288"/>
    </location>
</feature>
<feature type="compositionally biased region" description="Low complexity" evidence="8">
    <location>
        <begin position="203"/>
        <end position="218"/>
    </location>
</feature>
<evidence type="ECO:0000256" key="2">
    <source>
        <dbReference type="ARBA" id="ARBA00022723"/>
    </source>
</evidence>
<dbReference type="Gene3D" id="3.30.160.60">
    <property type="entry name" value="Classic Zinc Finger"/>
    <property type="match status" value="2"/>
</dbReference>
<feature type="compositionally biased region" description="Basic residues" evidence="8">
    <location>
        <begin position="230"/>
        <end position="246"/>
    </location>
</feature>
<dbReference type="PROSITE" id="PS00028">
    <property type="entry name" value="ZINC_FINGER_C2H2_1"/>
    <property type="match status" value="4"/>
</dbReference>
<feature type="domain" description="C2H2-type" evidence="9">
    <location>
        <begin position="154"/>
        <end position="179"/>
    </location>
</feature>
<keyword evidence="5" id="KW-0862">Zinc</keyword>
<protein>
    <recommendedName>
        <fullName evidence="9">C2H2-type domain-containing protein</fullName>
    </recommendedName>
</protein>